<dbReference type="Proteomes" id="UP000664859">
    <property type="component" value="Unassembled WGS sequence"/>
</dbReference>
<feature type="domain" description="Ketopantoate reductase C-terminal" evidence="3">
    <location>
        <begin position="1663"/>
        <end position="1806"/>
    </location>
</feature>
<feature type="region of interest" description="Disordered" evidence="1">
    <location>
        <begin position="251"/>
        <end position="279"/>
    </location>
</feature>
<dbReference type="PANTHER" id="PTHR15000:SF1">
    <property type="entry name" value="ERYTHROID DIFFERENTIATION-RELATED FACTOR 1"/>
    <property type="match status" value="1"/>
</dbReference>
<evidence type="ECO:0000259" key="3">
    <source>
        <dbReference type="Pfam" id="PF08546"/>
    </source>
</evidence>
<feature type="compositionally biased region" description="Low complexity" evidence="1">
    <location>
        <begin position="261"/>
        <end position="270"/>
    </location>
</feature>
<feature type="region of interest" description="Disordered" evidence="1">
    <location>
        <begin position="77"/>
        <end position="110"/>
    </location>
</feature>
<dbReference type="Pfam" id="PF08546">
    <property type="entry name" value="ApbA_C"/>
    <property type="match status" value="1"/>
</dbReference>
<feature type="region of interest" description="Disordered" evidence="1">
    <location>
        <begin position="621"/>
        <end position="651"/>
    </location>
</feature>
<dbReference type="InterPro" id="IPR008927">
    <property type="entry name" value="6-PGluconate_DH-like_C_sf"/>
</dbReference>
<feature type="compositionally biased region" description="Basic residues" evidence="1">
    <location>
        <begin position="80"/>
        <end position="89"/>
    </location>
</feature>
<dbReference type="InterPro" id="IPR013332">
    <property type="entry name" value="KPR_N"/>
</dbReference>
<feature type="domain" description="EDRF1 N-terminal" evidence="4">
    <location>
        <begin position="275"/>
        <end position="441"/>
    </location>
</feature>
<feature type="region of interest" description="Disordered" evidence="1">
    <location>
        <begin position="961"/>
        <end position="991"/>
    </location>
</feature>
<reference evidence="5" key="1">
    <citation type="submission" date="2021-02" db="EMBL/GenBank/DDBJ databases">
        <title>First Annotated Genome of the Yellow-green Alga Tribonema minus.</title>
        <authorList>
            <person name="Mahan K.M."/>
        </authorList>
    </citation>
    <scope>NUCLEOTIDE SEQUENCE</scope>
    <source>
        <strain evidence="5">UTEX B ZZ1240</strain>
    </source>
</reference>
<sequence length="1824" mass="184795">MTNIERAIIPFEGSPRDARADSRALINVRDLVDTSDDESVASEHSTQELDCTAPLVKSLMKTMPREHVDSLRLVTTAPHAPHRRHRKQHQQGGGDALWATSSNPPAPHNAEAVDPPDFLGSTASLRDLFKLPYTPEAVTVGLHRVGRTLVVDGGVEDALSGAHARADAEHAELHLPSDEGPAGGDSPKSTDRAAGGPAAAAAAAAGEVEEAGGAAAADLRPACEERDAVAAAAECAGGGAVSVLPPLAWSTRTFAQPPHPQGWQQQQQGSSSGGGGGSAFARQFHWNLHEMKLLLGSDQLVAGTSEHPRVSVKLHDDGEELTLCTCLDYYLDNVMENIPELALCLRSKGYIQGCRLIRTHDIPRINGGGGGGGGSGGGGGGGGGTGDGLFDPRVVELNATLLLRFLQQNCSREGGTYLLRRAAGGGAVQLYDLQALSGERQKRWRWLLAMMCYRFALRISHHLAGVADSSMGLDGGGGGGAWAKGTQTAPEGDLREQLQRRRRRLLHNSLQLLSELAEMGGGRHETIAAAVQEQIAETYMADGAGAAGGRGGSGGGGGSSSSAQRGDCCGSGECDGRAQDEDLGKAKEHLAEGIAILRGVLSQQQEAADAAAQDARDTAAATAAAAATDRATAQHGHARRRSGSLGHRGGDVIVLGESQPVAVMKRGGGGGGGGGHAAGNAGTAACGFMFGEFAVEWDSSAVPERERALYSSTNGGASDAGSSSDDDSAMEDPATAVYLVSRQLLALQDKLVTVTLLEADRRITAASEGSGDLAALTAGIATLRAAAAQLSDAAATLDALHVQQQHDGSAPPPPLSAATSSRPASPRAATGDLGALYAGSLSEALAANAAPAPLSGGAESAAGTSAGGSAAAADGEGEEGDAMRRRLRAQSARLAELLGDAAHALLVWARAAPAAAPVDAPAAAAPAAAAAGVTDALAAALAALSPPLDVEALDPCGDAHGRAWSRNSRVRSRSSGGSSSSTAAEPGDGVPLRCLRGTEGEVAAGAELQWRAALTARACYARAAAEAAQCDGGGGSSGGCGRAGRAAASLACKVGDACNCLGQLTSAAARRFHSGLRKGEAAQADEARLYASCLTAAEAWFVAAGRVFAQQTRDAPNSALVLLNLASIVKLRPRIGAALGGSAAALAASDESACEGAAELCSAAHAALASRDAAPALWDQISAELALTSLMLGAGRRARVCDGSSGVDAGGTGSGGGGGGGGNAQWRAWRERNVLAPLQRALRIYTDIGDTRQAAAARYQLGLYHAADAAAGDGGSGVAAAAAGAAVAQLASAAAAFAGCADCAVPAVIAAVELHKTLGEWREQVAPSVQVRSVAVGALLRGGAELAEDAPLAHRARKELPSMLLALLQALRDGGGGGDSKRVATAKVLYRRCLTAGEEAVSLAALHKLVSILLKDGNTSLTGGGFSSLGPARRTLGKASATAKPPAPRAIVHVQDERRWALASPAAGAGAATAACQMHSPQGGTSGQFSVEVPTAPVHDEAPIQRVLIAVKSYDVVQVVRMLRPRRCRHGRLGPSSVAVILCQQPAVLEELDAAADCAGVTCVAGTTMHSAYATQRFHIVHTCGGAGGAGDSWFGLPRGRERALSAGELEGLVAGLGRAQLGARLDEDIAVLVVVTREDAARLSAAGSVQLGGGAAAARITVRLWERMAVACGVLPLTALFGVSNGRLRAMSACEPMLRLVAEEVAAVMAARGFGAAAAAAATAVDGGGGGGGSSAERKLSALLLEAALERLNSTTTHFSSMSRDVRVGRRTEIDYFNGFVAREARRLGLSAPVNETLCSLMAAKLELKGPHGDPTFQAGGFP</sequence>
<evidence type="ECO:0000259" key="4">
    <source>
        <dbReference type="Pfam" id="PF23788"/>
    </source>
</evidence>
<dbReference type="Gene3D" id="1.10.1040.10">
    <property type="entry name" value="N-(1-d-carboxylethyl)-l-norvaline Dehydrogenase, domain 2"/>
    <property type="match status" value="1"/>
</dbReference>
<organism evidence="5 6">
    <name type="scientific">Tribonema minus</name>
    <dbReference type="NCBI Taxonomy" id="303371"/>
    <lineage>
        <taxon>Eukaryota</taxon>
        <taxon>Sar</taxon>
        <taxon>Stramenopiles</taxon>
        <taxon>Ochrophyta</taxon>
        <taxon>PX clade</taxon>
        <taxon>Xanthophyceae</taxon>
        <taxon>Tribonematales</taxon>
        <taxon>Tribonemataceae</taxon>
        <taxon>Tribonema</taxon>
    </lineage>
</organism>
<evidence type="ECO:0008006" key="7">
    <source>
        <dbReference type="Google" id="ProtNLM"/>
    </source>
</evidence>
<feature type="region of interest" description="Disordered" evidence="1">
    <location>
        <begin position="803"/>
        <end position="829"/>
    </location>
</feature>
<dbReference type="EMBL" id="JAFCMP010000530">
    <property type="protein sequence ID" value="KAG5177005.1"/>
    <property type="molecule type" value="Genomic_DNA"/>
</dbReference>
<feature type="region of interest" description="Disordered" evidence="1">
    <location>
        <begin position="548"/>
        <end position="575"/>
    </location>
</feature>
<dbReference type="Pfam" id="PF23788">
    <property type="entry name" value="EDRF1_N"/>
    <property type="match status" value="1"/>
</dbReference>
<dbReference type="Pfam" id="PF02558">
    <property type="entry name" value="ApbA"/>
    <property type="match status" value="1"/>
</dbReference>
<feature type="compositionally biased region" description="Low complexity" evidence="1">
    <location>
        <begin position="816"/>
        <end position="829"/>
    </location>
</feature>
<feature type="region of interest" description="Disordered" evidence="1">
    <location>
        <begin position="706"/>
        <end position="730"/>
    </location>
</feature>
<gene>
    <name evidence="5" type="ORF">JKP88DRAFT_350838</name>
</gene>
<dbReference type="InterPro" id="IPR056582">
    <property type="entry name" value="EDRF1_N"/>
</dbReference>
<evidence type="ECO:0000256" key="1">
    <source>
        <dbReference type="SAM" id="MobiDB-lite"/>
    </source>
</evidence>
<dbReference type="OrthoDB" id="46207at2759"/>
<feature type="domain" description="Ketopantoate reductase N-terminal" evidence="2">
    <location>
        <begin position="1487"/>
        <end position="1586"/>
    </location>
</feature>
<proteinExistence type="predicted"/>
<evidence type="ECO:0000313" key="6">
    <source>
        <dbReference type="Proteomes" id="UP000664859"/>
    </source>
</evidence>
<dbReference type="Gene3D" id="3.40.50.720">
    <property type="entry name" value="NAD(P)-binding Rossmann-like Domain"/>
    <property type="match status" value="1"/>
</dbReference>
<accession>A0A835YNX7</accession>
<feature type="compositionally biased region" description="Gly residues" evidence="1">
    <location>
        <begin position="548"/>
        <end position="559"/>
    </location>
</feature>
<feature type="region of interest" description="Disordered" evidence="1">
    <location>
        <begin position="174"/>
        <end position="204"/>
    </location>
</feature>
<evidence type="ECO:0000259" key="2">
    <source>
        <dbReference type="Pfam" id="PF02558"/>
    </source>
</evidence>
<feature type="compositionally biased region" description="Low complexity" evidence="1">
    <location>
        <begin position="193"/>
        <end position="204"/>
    </location>
</feature>
<protein>
    <recommendedName>
        <fullName evidence="7">Ketopantoate reductase C-terminal domain-containing protein</fullName>
    </recommendedName>
</protein>
<name>A0A835YNX7_9STRA</name>
<feature type="compositionally biased region" description="Low complexity" evidence="1">
    <location>
        <begin position="621"/>
        <end position="635"/>
    </location>
</feature>
<feature type="compositionally biased region" description="Low complexity" evidence="1">
    <location>
        <begin position="852"/>
        <end position="874"/>
    </location>
</feature>
<comment type="caution">
    <text evidence="5">The sequence shown here is derived from an EMBL/GenBank/DDBJ whole genome shotgun (WGS) entry which is preliminary data.</text>
</comment>
<dbReference type="GO" id="GO:0045893">
    <property type="term" value="P:positive regulation of DNA-templated transcription"/>
    <property type="evidence" value="ECO:0007669"/>
    <property type="project" value="TreeGrafter"/>
</dbReference>
<dbReference type="InterPro" id="IPR013752">
    <property type="entry name" value="KPA_reductase"/>
</dbReference>
<evidence type="ECO:0000313" key="5">
    <source>
        <dbReference type="EMBL" id="KAG5177005.1"/>
    </source>
</evidence>
<dbReference type="SUPFAM" id="SSF48179">
    <property type="entry name" value="6-phosphogluconate dehydrogenase C-terminal domain-like"/>
    <property type="match status" value="1"/>
</dbReference>
<keyword evidence="6" id="KW-1185">Reference proteome</keyword>
<dbReference type="InterPro" id="IPR013328">
    <property type="entry name" value="6PGD_dom2"/>
</dbReference>
<feature type="region of interest" description="Disordered" evidence="1">
    <location>
        <begin position="852"/>
        <end position="883"/>
    </location>
</feature>
<dbReference type="PANTHER" id="PTHR15000">
    <property type="entry name" value="ERYTHROID DIFFERENTIATION-RELATED FACTOR 1"/>
    <property type="match status" value="1"/>
</dbReference>